<comment type="subcellular location">
    <subcellularLocation>
        <location evidence="2">Endoplasmic reticulum membrane</location>
        <topology evidence="2">Multi-pass membrane protein</topology>
    </subcellularLocation>
</comment>
<dbReference type="InterPro" id="IPR045175">
    <property type="entry name" value="M28_fam"/>
</dbReference>
<dbReference type="SUPFAM" id="SSF53187">
    <property type="entry name" value="Zn-dependent exopeptidases"/>
    <property type="match status" value="1"/>
</dbReference>
<dbReference type="FunFam" id="3.40.630.10:FF:000008">
    <property type="entry name" value="Endoplasmic reticulum metallopeptidase 1"/>
    <property type="match status" value="1"/>
</dbReference>
<comment type="cofactor">
    <cofactor evidence="1">
        <name>Zn(2+)</name>
        <dbReference type="ChEBI" id="CHEBI:29105"/>
    </cofactor>
</comment>
<sequence length="771" mass="84575">MVLEVELFRSGPGSYLIDIMGLELPTTYSDIPSVVARLRPASLSVDTKEKAFLVSAHVDSAVSAPGASDDVVGVAVGMEVARCIASSTFYELKRPVLFVFNGGEEAVCTGAHSFVTQHKWASTIAAHINLESLGPGSAFHLFRLSSHNAWLVEAFADSVTLPLASVISSDFFEAKLIPGETDFRIFDETGGIPGYDVVLLDNGYVYHTVHDSIEKVDPVGVKHGGVITLELVLAMAGSADAIGFNERGAVKQSNFDRFYQAIIKFSTAVGLVKDPERPRAVFFDLLLMKTIVYEEGFATVFNITVLLSTVLIWYSKLTKMSAEDRRTSFRMVGVLLACLLGSFASATFASLVYVEIYGAKMQWYGSSVLACVMFAPPALFGAVSAMILLLPRRMTTVRYTQMLFACTIHHAAMALIFMSVGFMSSYMPILLLLVNNICALQGEAIHPVLRHLQISGAHAVLGSGLVKVTLSAILPILGRMRIDIVHHDTIAALIVAYLGFYFVMQPALPIFCQYPSSLRKVQGLAFFCATGIAAYFVAYGRAVGEQAVHSMYSSDAPKRIISWHFYSPMQKPQSVICVGSQDAIPADTARLMSKIFETEGKREALPDYPLWGSMESTSIETYRPFRAFLQSVSTFQADERPTLPLPTAMVLAEEEVLGGWNVTIQVEAQDSHHLTVRFPTGNNTSVVDWSLDVPLTDRPHGAWIRHVGSYEFKFWVVLRKEENVSVRPKHKIAVTSCRLGASKSPSHLSKLIAEDWESHALLATTGMEYEL</sequence>
<evidence type="ECO:0000256" key="14">
    <source>
        <dbReference type="SAM" id="Phobius"/>
    </source>
</evidence>
<feature type="transmembrane region" description="Helical" evidence="14">
    <location>
        <begin position="296"/>
        <end position="314"/>
    </location>
</feature>
<evidence type="ECO:0000256" key="9">
    <source>
        <dbReference type="ARBA" id="ARBA00022833"/>
    </source>
</evidence>
<evidence type="ECO:0000256" key="5">
    <source>
        <dbReference type="ARBA" id="ARBA00022692"/>
    </source>
</evidence>
<dbReference type="GO" id="GO:0005789">
    <property type="term" value="C:endoplasmic reticulum membrane"/>
    <property type="evidence" value="ECO:0007669"/>
    <property type="project" value="UniProtKB-SubCell"/>
</dbReference>
<evidence type="ECO:0000256" key="11">
    <source>
        <dbReference type="ARBA" id="ARBA00023049"/>
    </source>
</evidence>
<evidence type="ECO:0000256" key="10">
    <source>
        <dbReference type="ARBA" id="ARBA00022989"/>
    </source>
</evidence>
<evidence type="ECO:0000256" key="6">
    <source>
        <dbReference type="ARBA" id="ARBA00022723"/>
    </source>
</evidence>
<name>R7QLW3_CHOCR</name>
<dbReference type="GO" id="GO:0006508">
    <property type="term" value="P:proteolysis"/>
    <property type="evidence" value="ECO:0007669"/>
    <property type="project" value="UniProtKB-KW"/>
</dbReference>
<evidence type="ECO:0000313" key="16">
    <source>
        <dbReference type="EMBL" id="CDF38773.1"/>
    </source>
</evidence>
<evidence type="ECO:0000256" key="3">
    <source>
        <dbReference type="ARBA" id="ARBA00010918"/>
    </source>
</evidence>
<dbReference type="GO" id="GO:0008235">
    <property type="term" value="F:metalloexopeptidase activity"/>
    <property type="evidence" value="ECO:0007669"/>
    <property type="project" value="InterPro"/>
</dbReference>
<keyword evidence="5 14" id="KW-0812">Transmembrane</keyword>
<dbReference type="InterPro" id="IPR007484">
    <property type="entry name" value="Peptidase_M28"/>
</dbReference>
<dbReference type="Pfam" id="PF04389">
    <property type="entry name" value="Peptidase_M28"/>
    <property type="match status" value="1"/>
</dbReference>
<keyword evidence="9" id="KW-0862">Zinc</keyword>
<keyword evidence="7" id="KW-0378">Hydrolase</keyword>
<evidence type="ECO:0000259" key="15">
    <source>
        <dbReference type="Pfam" id="PF04389"/>
    </source>
</evidence>
<evidence type="ECO:0000256" key="8">
    <source>
        <dbReference type="ARBA" id="ARBA00022824"/>
    </source>
</evidence>
<dbReference type="GeneID" id="17326393"/>
<dbReference type="Gramene" id="CDF38773">
    <property type="protein sequence ID" value="CDF38773"/>
    <property type="gene ID" value="CHC_T00006207001"/>
</dbReference>
<dbReference type="STRING" id="2769.R7QLW3"/>
<feature type="transmembrane region" description="Helical" evidence="14">
    <location>
        <begin position="457"/>
        <end position="478"/>
    </location>
</feature>
<organism evidence="16 17">
    <name type="scientific">Chondrus crispus</name>
    <name type="common">Carrageen Irish moss</name>
    <name type="synonym">Polymorpha crispa</name>
    <dbReference type="NCBI Taxonomy" id="2769"/>
    <lineage>
        <taxon>Eukaryota</taxon>
        <taxon>Rhodophyta</taxon>
        <taxon>Florideophyceae</taxon>
        <taxon>Rhodymeniophycidae</taxon>
        <taxon>Gigartinales</taxon>
        <taxon>Gigartinaceae</taxon>
        <taxon>Chondrus</taxon>
    </lineage>
</organism>
<keyword evidence="10 14" id="KW-1133">Transmembrane helix</keyword>
<protein>
    <recommendedName>
        <fullName evidence="15">Peptidase M28 domain-containing protein</fullName>
    </recommendedName>
</protein>
<proteinExistence type="inferred from homology"/>
<dbReference type="RefSeq" id="XP_005718678.1">
    <property type="nucleotide sequence ID" value="XM_005718621.1"/>
</dbReference>
<feature type="transmembrane region" description="Helical" evidence="14">
    <location>
        <begin position="524"/>
        <end position="544"/>
    </location>
</feature>
<dbReference type="Proteomes" id="UP000012073">
    <property type="component" value="Unassembled WGS sequence"/>
</dbReference>
<evidence type="ECO:0000256" key="4">
    <source>
        <dbReference type="ARBA" id="ARBA00022670"/>
    </source>
</evidence>
<feature type="transmembrane region" description="Helical" evidence="14">
    <location>
        <begin position="490"/>
        <end position="512"/>
    </location>
</feature>
<comment type="similarity">
    <text evidence="3">Belongs to the peptidase M28 family.</text>
</comment>
<evidence type="ECO:0000256" key="7">
    <source>
        <dbReference type="ARBA" id="ARBA00022801"/>
    </source>
</evidence>
<dbReference type="OrthoDB" id="1080at2759"/>
<dbReference type="Gene3D" id="3.40.630.10">
    <property type="entry name" value="Zn peptidases"/>
    <property type="match status" value="1"/>
</dbReference>
<accession>R7QLW3</accession>
<dbReference type="GO" id="GO:0046872">
    <property type="term" value="F:metal ion binding"/>
    <property type="evidence" value="ECO:0007669"/>
    <property type="project" value="UniProtKB-KW"/>
</dbReference>
<dbReference type="PANTHER" id="PTHR12147:SF22">
    <property type="entry name" value="ENDOPLASMIC RETICULUM METALLOPEPTIDASE 1"/>
    <property type="match status" value="1"/>
</dbReference>
<dbReference type="PANTHER" id="PTHR12147">
    <property type="entry name" value="METALLOPEPTIDASE M28 FAMILY MEMBER"/>
    <property type="match status" value="1"/>
</dbReference>
<evidence type="ECO:0000256" key="12">
    <source>
        <dbReference type="ARBA" id="ARBA00023136"/>
    </source>
</evidence>
<keyword evidence="13" id="KW-0325">Glycoprotein</keyword>
<keyword evidence="6" id="KW-0479">Metal-binding</keyword>
<dbReference type="PhylomeDB" id="R7QLW3"/>
<gene>
    <name evidence="16" type="ORF">CHC_T00006207001</name>
</gene>
<keyword evidence="17" id="KW-1185">Reference proteome</keyword>
<dbReference type="AlphaFoldDB" id="R7QLW3"/>
<keyword evidence="12 14" id="KW-0472">Membrane</keyword>
<evidence type="ECO:0000256" key="13">
    <source>
        <dbReference type="ARBA" id="ARBA00023180"/>
    </source>
</evidence>
<feature type="domain" description="Peptidase M28" evidence="15">
    <location>
        <begin position="42"/>
        <end position="229"/>
    </location>
</feature>
<dbReference type="EMBL" id="HG001967">
    <property type="protein sequence ID" value="CDF38773.1"/>
    <property type="molecule type" value="Genomic_DNA"/>
</dbReference>
<evidence type="ECO:0000256" key="2">
    <source>
        <dbReference type="ARBA" id="ARBA00004477"/>
    </source>
</evidence>
<reference evidence="17" key="1">
    <citation type="journal article" date="2013" name="Proc. Natl. Acad. Sci. U.S.A.">
        <title>Genome structure and metabolic features in the red seaweed Chondrus crispus shed light on evolution of the Archaeplastida.</title>
        <authorList>
            <person name="Collen J."/>
            <person name="Porcel B."/>
            <person name="Carre W."/>
            <person name="Ball S.G."/>
            <person name="Chaparro C."/>
            <person name="Tonon T."/>
            <person name="Barbeyron T."/>
            <person name="Michel G."/>
            <person name="Noel B."/>
            <person name="Valentin K."/>
            <person name="Elias M."/>
            <person name="Artiguenave F."/>
            <person name="Arun A."/>
            <person name="Aury J.M."/>
            <person name="Barbosa-Neto J.F."/>
            <person name="Bothwell J.H."/>
            <person name="Bouget F.Y."/>
            <person name="Brillet L."/>
            <person name="Cabello-Hurtado F."/>
            <person name="Capella-Gutierrez S."/>
            <person name="Charrier B."/>
            <person name="Cladiere L."/>
            <person name="Cock J.M."/>
            <person name="Coelho S.M."/>
            <person name="Colleoni C."/>
            <person name="Czjzek M."/>
            <person name="Da Silva C."/>
            <person name="Delage L."/>
            <person name="Denoeud F."/>
            <person name="Deschamps P."/>
            <person name="Dittami S.M."/>
            <person name="Gabaldon T."/>
            <person name="Gachon C.M."/>
            <person name="Groisillier A."/>
            <person name="Herve C."/>
            <person name="Jabbari K."/>
            <person name="Katinka M."/>
            <person name="Kloareg B."/>
            <person name="Kowalczyk N."/>
            <person name="Labadie K."/>
            <person name="Leblanc C."/>
            <person name="Lopez P.J."/>
            <person name="McLachlan D.H."/>
            <person name="Meslet-Cladiere L."/>
            <person name="Moustafa A."/>
            <person name="Nehr Z."/>
            <person name="Nyvall Collen P."/>
            <person name="Panaud O."/>
            <person name="Partensky F."/>
            <person name="Poulain J."/>
            <person name="Rensing S.A."/>
            <person name="Rousvoal S."/>
            <person name="Samson G."/>
            <person name="Symeonidi A."/>
            <person name="Weissenbach J."/>
            <person name="Zambounis A."/>
            <person name="Wincker P."/>
            <person name="Boyen C."/>
        </authorList>
    </citation>
    <scope>NUCLEOTIDE SEQUENCE [LARGE SCALE GENOMIC DNA]</scope>
    <source>
        <strain evidence="17">cv. Stackhouse</strain>
    </source>
</reference>
<keyword evidence="11" id="KW-0482">Metalloprotease</keyword>
<feature type="transmembrane region" description="Helical" evidence="14">
    <location>
        <begin position="366"/>
        <end position="390"/>
    </location>
</feature>
<feature type="transmembrane region" description="Helical" evidence="14">
    <location>
        <begin position="334"/>
        <end position="354"/>
    </location>
</feature>
<dbReference type="KEGG" id="ccp:CHC_T00006207001"/>
<keyword evidence="8" id="KW-0256">Endoplasmic reticulum</keyword>
<evidence type="ECO:0000256" key="1">
    <source>
        <dbReference type="ARBA" id="ARBA00001947"/>
    </source>
</evidence>
<keyword evidence="4" id="KW-0645">Protease</keyword>
<evidence type="ECO:0000313" key="17">
    <source>
        <dbReference type="Proteomes" id="UP000012073"/>
    </source>
</evidence>